<dbReference type="InterPro" id="IPR018982">
    <property type="entry name" value="RQC_domain"/>
</dbReference>
<keyword evidence="11" id="KW-0238">DNA-binding</keyword>
<dbReference type="InterPro" id="IPR044876">
    <property type="entry name" value="HRDC_dom_sf"/>
</dbReference>
<evidence type="ECO:0000256" key="16">
    <source>
        <dbReference type="NCBIfam" id="TIGR01389"/>
    </source>
</evidence>
<dbReference type="SUPFAM" id="SSF52540">
    <property type="entry name" value="P-loop containing nucleoside triphosphate hydrolases"/>
    <property type="match status" value="1"/>
</dbReference>
<evidence type="ECO:0000256" key="15">
    <source>
        <dbReference type="ARBA" id="ARBA00034617"/>
    </source>
</evidence>
<dbReference type="CDD" id="cd18794">
    <property type="entry name" value="SF2_C_RecQ"/>
    <property type="match status" value="1"/>
</dbReference>
<dbReference type="InterPro" id="IPR011545">
    <property type="entry name" value="DEAD/DEAH_box_helicase_dom"/>
</dbReference>
<dbReference type="InterPro" id="IPR001650">
    <property type="entry name" value="Helicase_C-like"/>
</dbReference>
<gene>
    <name evidence="20" type="ORF">J2S74_001395</name>
</gene>
<dbReference type="EMBL" id="JAUSUG010000004">
    <property type="protein sequence ID" value="MDQ0254022.1"/>
    <property type="molecule type" value="Genomic_DNA"/>
</dbReference>
<dbReference type="SMART" id="SM00490">
    <property type="entry name" value="HELICc"/>
    <property type="match status" value="1"/>
</dbReference>
<dbReference type="Proteomes" id="UP001230005">
    <property type="component" value="Unassembled WGS sequence"/>
</dbReference>
<keyword evidence="6" id="KW-0227">DNA damage</keyword>
<dbReference type="NCBIfam" id="TIGR01389">
    <property type="entry name" value="recQ"/>
    <property type="match status" value="1"/>
</dbReference>
<dbReference type="PROSITE" id="PS51192">
    <property type="entry name" value="HELICASE_ATP_BIND_1"/>
    <property type="match status" value="1"/>
</dbReference>
<name>A0ABT9ZTF3_9BACI</name>
<accession>A0ABT9ZTF3</accession>
<dbReference type="NCBIfam" id="TIGR00614">
    <property type="entry name" value="recQ_fam"/>
    <property type="match status" value="1"/>
</dbReference>
<evidence type="ECO:0000256" key="9">
    <source>
        <dbReference type="ARBA" id="ARBA00022833"/>
    </source>
</evidence>
<comment type="cofactor">
    <cofactor evidence="1">
        <name>Mg(2+)</name>
        <dbReference type="ChEBI" id="CHEBI:18420"/>
    </cofactor>
</comment>
<evidence type="ECO:0000256" key="3">
    <source>
        <dbReference type="ARBA" id="ARBA00005446"/>
    </source>
</evidence>
<dbReference type="PROSITE" id="PS50967">
    <property type="entry name" value="HRDC"/>
    <property type="match status" value="1"/>
</dbReference>
<feature type="domain" description="Helicase C-terminal" evidence="19">
    <location>
        <begin position="219"/>
        <end position="363"/>
    </location>
</feature>
<dbReference type="SMART" id="SM00487">
    <property type="entry name" value="DEXDc"/>
    <property type="match status" value="1"/>
</dbReference>
<dbReference type="Pfam" id="PF14493">
    <property type="entry name" value="HTH_40"/>
    <property type="match status" value="1"/>
</dbReference>
<feature type="domain" description="HRDC" evidence="17">
    <location>
        <begin position="513"/>
        <end position="593"/>
    </location>
</feature>
<dbReference type="InterPro" id="IPR027417">
    <property type="entry name" value="P-loop_NTPase"/>
</dbReference>
<keyword evidence="8 20" id="KW-0347">Helicase</keyword>
<evidence type="ECO:0000256" key="12">
    <source>
        <dbReference type="ARBA" id="ARBA00023172"/>
    </source>
</evidence>
<dbReference type="SMART" id="SM00956">
    <property type="entry name" value="RQC"/>
    <property type="match status" value="1"/>
</dbReference>
<keyword evidence="14" id="KW-0413">Isomerase</keyword>
<comment type="catalytic activity">
    <reaction evidence="15">
        <text>Couples ATP hydrolysis with the unwinding of duplex DNA by translocating in the 3'-5' direction.</text>
        <dbReference type="EC" id="5.6.2.4"/>
    </reaction>
</comment>
<evidence type="ECO:0000256" key="10">
    <source>
        <dbReference type="ARBA" id="ARBA00022840"/>
    </source>
</evidence>
<dbReference type="Gene3D" id="1.10.10.10">
    <property type="entry name" value="Winged helix-like DNA-binding domain superfamily/Winged helix DNA-binding domain"/>
    <property type="match status" value="1"/>
</dbReference>
<dbReference type="GO" id="GO:0003678">
    <property type="term" value="F:DNA helicase activity"/>
    <property type="evidence" value="ECO:0007669"/>
    <property type="project" value="UniProtKB-EC"/>
</dbReference>
<evidence type="ECO:0000256" key="1">
    <source>
        <dbReference type="ARBA" id="ARBA00001946"/>
    </source>
</evidence>
<comment type="similarity">
    <text evidence="3">Belongs to the helicase family. RecQ subfamily.</text>
</comment>
<dbReference type="InterPro" id="IPR014001">
    <property type="entry name" value="Helicase_ATP-bd"/>
</dbReference>
<dbReference type="GO" id="GO:0016787">
    <property type="term" value="F:hydrolase activity"/>
    <property type="evidence" value="ECO:0007669"/>
    <property type="project" value="UniProtKB-KW"/>
</dbReference>
<dbReference type="InterPro" id="IPR029491">
    <property type="entry name" value="Helicase_HTH"/>
</dbReference>
<dbReference type="SUPFAM" id="SSF47819">
    <property type="entry name" value="HRDC-like"/>
    <property type="match status" value="1"/>
</dbReference>
<dbReference type="InterPro" id="IPR002121">
    <property type="entry name" value="HRDC_dom"/>
</dbReference>
<protein>
    <recommendedName>
        <fullName evidence="16">DNA helicase RecQ</fullName>
        <ecNumber evidence="16">5.6.2.4</ecNumber>
    </recommendedName>
</protein>
<dbReference type="SMART" id="SM00341">
    <property type="entry name" value="HRDC"/>
    <property type="match status" value="1"/>
</dbReference>
<keyword evidence="5" id="KW-0547">Nucleotide-binding</keyword>
<dbReference type="PANTHER" id="PTHR13710">
    <property type="entry name" value="DNA HELICASE RECQ FAMILY MEMBER"/>
    <property type="match status" value="1"/>
</dbReference>
<comment type="caution">
    <text evidence="20">The sequence shown here is derived from an EMBL/GenBank/DDBJ whole genome shotgun (WGS) entry which is preliminary data.</text>
</comment>
<evidence type="ECO:0000256" key="5">
    <source>
        <dbReference type="ARBA" id="ARBA00022741"/>
    </source>
</evidence>
<evidence type="ECO:0000256" key="13">
    <source>
        <dbReference type="ARBA" id="ARBA00023204"/>
    </source>
</evidence>
<dbReference type="RefSeq" id="WP_307323384.1">
    <property type="nucleotide sequence ID" value="NZ_JAUSUG010000004.1"/>
</dbReference>
<evidence type="ECO:0000256" key="4">
    <source>
        <dbReference type="ARBA" id="ARBA00022723"/>
    </source>
</evidence>
<comment type="cofactor">
    <cofactor evidence="2">
        <name>Zn(2+)</name>
        <dbReference type="ChEBI" id="CHEBI:29105"/>
    </cofactor>
</comment>
<keyword evidence="4" id="KW-0479">Metal-binding</keyword>
<evidence type="ECO:0000256" key="6">
    <source>
        <dbReference type="ARBA" id="ARBA00022763"/>
    </source>
</evidence>
<keyword evidence="9" id="KW-0862">Zinc</keyword>
<dbReference type="Pfam" id="PF00271">
    <property type="entry name" value="Helicase_C"/>
    <property type="match status" value="1"/>
</dbReference>
<dbReference type="Gene3D" id="1.10.150.80">
    <property type="entry name" value="HRDC domain"/>
    <property type="match status" value="1"/>
</dbReference>
<dbReference type="InterPro" id="IPR006293">
    <property type="entry name" value="DNA_helicase_ATP-dep_RecQ_bac"/>
</dbReference>
<evidence type="ECO:0000256" key="8">
    <source>
        <dbReference type="ARBA" id="ARBA00022806"/>
    </source>
</evidence>
<dbReference type="Gene3D" id="3.40.50.300">
    <property type="entry name" value="P-loop containing nucleotide triphosphate hydrolases"/>
    <property type="match status" value="2"/>
</dbReference>
<evidence type="ECO:0000313" key="20">
    <source>
        <dbReference type="EMBL" id="MDQ0254022.1"/>
    </source>
</evidence>
<keyword evidence="13" id="KW-0234">DNA repair</keyword>
<dbReference type="Pfam" id="PF09382">
    <property type="entry name" value="RQC"/>
    <property type="match status" value="1"/>
</dbReference>
<keyword evidence="7 20" id="KW-0378">Hydrolase</keyword>
<dbReference type="InterPro" id="IPR032284">
    <property type="entry name" value="RecQ_Zn-bd"/>
</dbReference>
<evidence type="ECO:0000256" key="11">
    <source>
        <dbReference type="ARBA" id="ARBA00023125"/>
    </source>
</evidence>
<dbReference type="InterPro" id="IPR036390">
    <property type="entry name" value="WH_DNA-bd_sf"/>
</dbReference>
<evidence type="ECO:0000259" key="19">
    <source>
        <dbReference type="PROSITE" id="PS51194"/>
    </source>
</evidence>
<dbReference type="Pfam" id="PF16124">
    <property type="entry name" value="RecQ_Zn_bind"/>
    <property type="match status" value="1"/>
</dbReference>
<dbReference type="SUPFAM" id="SSF46785">
    <property type="entry name" value="Winged helix' DNA-binding domain"/>
    <property type="match status" value="1"/>
</dbReference>
<dbReference type="InterPro" id="IPR036388">
    <property type="entry name" value="WH-like_DNA-bd_sf"/>
</dbReference>
<evidence type="ECO:0000313" key="21">
    <source>
        <dbReference type="Proteomes" id="UP001230005"/>
    </source>
</evidence>
<dbReference type="Pfam" id="PF00570">
    <property type="entry name" value="HRDC"/>
    <property type="match status" value="1"/>
</dbReference>
<dbReference type="InterPro" id="IPR010997">
    <property type="entry name" value="HRDC-like_sf"/>
</dbReference>
<keyword evidence="12" id="KW-0233">DNA recombination</keyword>
<evidence type="ECO:0000259" key="18">
    <source>
        <dbReference type="PROSITE" id="PS51192"/>
    </source>
</evidence>
<dbReference type="InterPro" id="IPR004589">
    <property type="entry name" value="DNA_helicase_ATP-dep_RecQ"/>
</dbReference>
<dbReference type="CDD" id="cd17920">
    <property type="entry name" value="DEXHc_RecQ"/>
    <property type="match status" value="1"/>
</dbReference>
<evidence type="ECO:0000256" key="7">
    <source>
        <dbReference type="ARBA" id="ARBA00022801"/>
    </source>
</evidence>
<evidence type="ECO:0000259" key="17">
    <source>
        <dbReference type="PROSITE" id="PS50967"/>
    </source>
</evidence>
<dbReference type="PROSITE" id="PS51194">
    <property type="entry name" value="HELICASE_CTER"/>
    <property type="match status" value="1"/>
</dbReference>
<dbReference type="PANTHER" id="PTHR13710:SF105">
    <property type="entry name" value="ATP-DEPENDENT DNA HELICASE Q1"/>
    <property type="match status" value="1"/>
</dbReference>
<keyword evidence="10" id="KW-0067">ATP-binding</keyword>
<reference evidence="20 21" key="1">
    <citation type="submission" date="2023-07" db="EMBL/GenBank/DDBJ databases">
        <title>Genomic Encyclopedia of Type Strains, Phase IV (KMG-IV): sequencing the most valuable type-strain genomes for metagenomic binning, comparative biology and taxonomic classification.</title>
        <authorList>
            <person name="Goeker M."/>
        </authorList>
    </citation>
    <scope>NUCLEOTIDE SEQUENCE [LARGE SCALE GENOMIC DNA]</scope>
    <source>
        <strain evidence="20 21">DSM 9768</strain>
    </source>
</reference>
<proteinExistence type="inferred from homology"/>
<feature type="domain" description="Helicase ATP-binding" evidence="18">
    <location>
        <begin position="26"/>
        <end position="195"/>
    </location>
</feature>
<evidence type="ECO:0000256" key="2">
    <source>
        <dbReference type="ARBA" id="ARBA00001947"/>
    </source>
</evidence>
<keyword evidence="21" id="KW-1185">Reference proteome</keyword>
<sequence length="720" mass="80997">MLDQAQSLLRQHYGYDSFRPGQGDIIQNVMNGKRTMGIMPTGGGKSVCYQIPSLMLPGITIVISPLISLMKDQVDELNEVGISSTYINSSLSGQDLNDRLTLMQLGEYQLVYIAPERLEAPSFLHALSGLEVSLIAVDEAHCLSQWGHDFRPSYMRIPELINRLQSTPGILALTATSTPEVTADVCDALNILPESVFQTGFARENLSFHVLKGLDRDAYVKRYIKKNQDVSGIIYAATRKEVEKLYELLQSLDISVGKYHGGMTSHERESMQEDFVYDHIKVMVATNAFGMGINKSNVRYVIHYQLPRNIESYYQEAGRAGRDGDESECILLFSAQDIRIQQFLIEQSNLSEGRKENEYRKLQAMANYCHTESCLQLYILDYFGDKGSAPCGKCHHCVDDRESEDVTREAQMVFSCVKRMRERFGKTMVAQVLVGSGNKKVMELGFQKLSTYGLLKDRTQKDVSQFIDYLVASQFLALSDGSFPVLQLTEKAIHVLKGELTVERKQEKQPIQVVKSHPLFEKLRELRSRLAKESKVAPYMIFSDKTLNELCAKLPTTSSAMLLVKGVGEQKFERYGEEFLKTIKEFLGENPNYKPENYQTPSTVNQKFFDTSTTSGNDKTPSHIFSLELYKAGKSIKEVAALRNIGTQTVEGHLLRAAAEGQEVSFTRELDEETKALIIKVINDVGLEGGLKPLKEALPEEVSYFAIRVVIQEQSTEEVS</sequence>
<dbReference type="Pfam" id="PF00270">
    <property type="entry name" value="DEAD"/>
    <property type="match status" value="1"/>
</dbReference>
<dbReference type="EC" id="5.6.2.4" evidence="16"/>
<organism evidence="20 21">
    <name type="scientific">Evansella vedderi</name>
    <dbReference type="NCBI Taxonomy" id="38282"/>
    <lineage>
        <taxon>Bacteria</taxon>
        <taxon>Bacillati</taxon>
        <taxon>Bacillota</taxon>
        <taxon>Bacilli</taxon>
        <taxon>Bacillales</taxon>
        <taxon>Bacillaceae</taxon>
        <taxon>Evansella</taxon>
    </lineage>
</organism>
<evidence type="ECO:0000256" key="14">
    <source>
        <dbReference type="ARBA" id="ARBA00023235"/>
    </source>
</evidence>